<dbReference type="EnsemblMetazoa" id="G397.4">
    <property type="protein sequence ID" value="G397.4:cds"/>
    <property type="gene ID" value="G397"/>
</dbReference>
<dbReference type="EnsemblMetazoa" id="G408.1">
    <property type="protein sequence ID" value="G408.1:cds"/>
    <property type="gene ID" value="G408"/>
</dbReference>
<evidence type="ECO:0000256" key="1">
    <source>
        <dbReference type="SAM" id="MobiDB-lite"/>
    </source>
</evidence>
<dbReference type="InterPro" id="IPR007914">
    <property type="entry name" value="UPF0193"/>
</dbReference>
<protein>
    <submittedName>
        <fullName evidence="2">Uncharacterized protein</fullName>
    </submittedName>
</protein>
<reference evidence="2" key="1">
    <citation type="submission" date="2022-08" db="UniProtKB">
        <authorList>
            <consortium name="EnsemblMetazoa"/>
        </authorList>
    </citation>
    <scope>IDENTIFICATION</scope>
    <source>
        <strain evidence="2">05x7-T-G4-1.051#20</strain>
    </source>
</reference>
<name>A0A8W8MUB4_MAGGI</name>
<dbReference type="EnsemblMetazoa" id="G397.5">
    <property type="protein sequence ID" value="G397.5:cds"/>
    <property type="gene ID" value="G397"/>
</dbReference>
<dbReference type="AlphaFoldDB" id="A0A8W8MUB4"/>
<accession>A0A8W8MUB4</accession>
<dbReference type="EnsemblMetazoa" id="G397.3">
    <property type="protein sequence ID" value="G397.3:cds"/>
    <property type="gene ID" value="G397"/>
</dbReference>
<organism evidence="2 3">
    <name type="scientific">Magallana gigas</name>
    <name type="common">Pacific oyster</name>
    <name type="synonym">Crassostrea gigas</name>
    <dbReference type="NCBI Taxonomy" id="29159"/>
    <lineage>
        <taxon>Eukaryota</taxon>
        <taxon>Metazoa</taxon>
        <taxon>Spiralia</taxon>
        <taxon>Lophotrochozoa</taxon>
        <taxon>Mollusca</taxon>
        <taxon>Bivalvia</taxon>
        <taxon>Autobranchia</taxon>
        <taxon>Pteriomorphia</taxon>
        <taxon>Ostreida</taxon>
        <taxon>Ostreoidea</taxon>
        <taxon>Ostreidae</taxon>
        <taxon>Magallana</taxon>
    </lineage>
</organism>
<dbReference type="EnsemblMetazoa" id="G397.1">
    <property type="protein sequence ID" value="G397.1:cds"/>
    <property type="gene ID" value="G397"/>
</dbReference>
<feature type="compositionally biased region" description="Basic and acidic residues" evidence="1">
    <location>
        <begin position="114"/>
        <end position="125"/>
    </location>
</feature>
<proteinExistence type="predicted"/>
<evidence type="ECO:0000313" key="2">
    <source>
        <dbReference type="EnsemblMetazoa" id="G397.3:cds"/>
    </source>
</evidence>
<dbReference type="PANTHER" id="PTHR28348:SF1">
    <property type="entry name" value="UPF0193 PROTEIN EVG1"/>
    <property type="match status" value="1"/>
</dbReference>
<dbReference type="PANTHER" id="PTHR28348">
    <property type="entry name" value="UPF0193 PROTEIN EVG1"/>
    <property type="match status" value="1"/>
</dbReference>
<keyword evidence="3" id="KW-1185">Reference proteome</keyword>
<dbReference type="Proteomes" id="UP000005408">
    <property type="component" value="Unassembled WGS sequence"/>
</dbReference>
<evidence type="ECO:0000313" key="3">
    <source>
        <dbReference type="Proteomes" id="UP000005408"/>
    </source>
</evidence>
<sequence>MAGPQSRVAGGGFWSQPQAQYSANTHKLLKEMMQESKLTNFQQRHLEKTLRGGGSLPTQCAPTSSTKKKPASAPKKESKVLNARNYKPVIRTKQQMEDMGAFDKPDYTPMPNTKGKDNERQKDRLANIMAFGEDIDPKKKKQMARPKGPVDDEPDIDRFDELQLEIDERRNFLSEMEKHGQGAKFRPLIETEISQKIREMELIDKKRTAELERLIEADRKQQSSS</sequence>
<feature type="region of interest" description="Disordered" evidence="1">
    <location>
        <begin position="45"/>
        <end position="157"/>
    </location>
</feature>
<dbReference type="Pfam" id="PF05250">
    <property type="entry name" value="UPF0193"/>
    <property type="match status" value="1"/>
</dbReference>